<dbReference type="Proteomes" id="UP000079169">
    <property type="component" value="Unplaced"/>
</dbReference>
<dbReference type="GeneID" id="103505432"/>
<feature type="domain" description="AB hydrolase-1" evidence="1">
    <location>
        <begin position="89"/>
        <end position="192"/>
    </location>
</feature>
<dbReference type="RefSeq" id="XP_026676572.1">
    <property type="nucleotide sequence ID" value="XM_026820771.1"/>
</dbReference>
<evidence type="ECO:0000313" key="3">
    <source>
        <dbReference type="RefSeq" id="XP_026676572.1"/>
    </source>
</evidence>
<dbReference type="STRING" id="121845.A0A3Q0IK67"/>
<accession>A0A3Q0IK67</accession>
<gene>
    <name evidence="3" type="primary">LOC103505432</name>
</gene>
<dbReference type="PANTHER" id="PTHR46331">
    <property type="entry name" value="VALACYCLOVIR HYDROLASE"/>
    <property type="match status" value="1"/>
</dbReference>
<dbReference type="PANTHER" id="PTHR46331:SF2">
    <property type="entry name" value="VALACYCLOVIR HYDROLASE"/>
    <property type="match status" value="1"/>
</dbReference>
<dbReference type="InterPro" id="IPR000073">
    <property type="entry name" value="AB_hydrolase_1"/>
</dbReference>
<sequence length="318" mass="36500">MNSLLGAFSEHIASYLVTVEDAEVILKDKPILRILGLQETLLDTQLPSRTDFIHQDVFTEGFFSIKGCDIRFIKYGSGAQVLFFTYGVLGEIRNSFKKQLTAFDPKLFTSIFWDPPGYGQSLPKGRSFVPFQYIEEDVDIAYELLKLLGVCKVSLFGWCDGGHLSFVFSMKYPHMVHKLVIWGTKSFLTIDNVRVFEGMRRLSNWSPMARSEVLKAYDNDVNYITGIFNQYVDMVNLIFKSYGRNVYQELLPYVDVPVLVFHSADDVMVSTQQVQSLLNQLKFCQYYQFSSGGHSCHIKHGQVFNEISRNFILEENKT</sequence>
<keyword evidence="2" id="KW-1185">Reference proteome</keyword>
<dbReference type="InterPro" id="IPR029058">
    <property type="entry name" value="AB_hydrolase_fold"/>
</dbReference>
<dbReference type="AlphaFoldDB" id="A0A3Q0IK67"/>
<dbReference type="SUPFAM" id="SSF53474">
    <property type="entry name" value="alpha/beta-Hydrolases"/>
    <property type="match status" value="1"/>
</dbReference>
<dbReference type="GO" id="GO:0017171">
    <property type="term" value="F:serine hydrolase activity"/>
    <property type="evidence" value="ECO:0007669"/>
    <property type="project" value="TreeGrafter"/>
</dbReference>
<evidence type="ECO:0000259" key="1">
    <source>
        <dbReference type="Pfam" id="PF00561"/>
    </source>
</evidence>
<dbReference type="Gene3D" id="3.40.50.1820">
    <property type="entry name" value="alpha/beta hydrolase"/>
    <property type="match status" value="1"/>
</dbReference>
<reference evidence="3" key="1">
    <citation type="submission" date="2025-08" db="UniProtKB">
        <authorList>
            <consortium name="RefSeq"/>
        </authorList>
    </citation>
    <scope>IDENTIFICATION</scope>
</reference>
<dbReference type="KEGG" id="dci:103505432"/>
<evidence type="ECO:0000313" key="2">
    <source>
        <dbReference type="Proteomes" id="UP000079169"/>
    </source>
</evidence>
<dbReference type="PaxDb" id="121845-A0A3Q0IK67"/>
<proteinExistence type="predicted"/>
<dbReference type="Pfam" id="PF00561">
    <property type="entry name" value="Abhydrolase_1"/>
    <property type="match status" value="1"/>
</dbReference>
<protein>
    <submittedName>
        <fullName evidence="3">Valacyclovir hydrolase-like</fullName>
    </submittedName>
</protein>
<name>A0A3Q0IK67_DIACI</name>
<organism evidence="2 3">
    <name type="scientific">Diaphorina citri</name>
    <name type="common">Asian citrus psyllid</name>
    <dbReference type="NCBI Taxonomy" id="121845"/>
    <lineage>
        <taxon>Eukaryota</taxon>
        <taxon>Metazoa</taxon>
        <taxon>Ecdysozoa</taxon>
        <taxon>Arthropoda</taxon>
        <taxon>Hexapoda</taxon>
        <taxon>Insecta</taxon>
        <taxon>Pterygota</taxon>
        <taxon>Neoptera</taxon>
        <taxon>Paraneoptera</taxon>
        <taxon>Hemiptera</taxon>
        <taxon>Sternorrhyncha</taxon>
        <taxon>Psylloidea</taxon>
        <taxon>Psyllidae</taxon>
        <taxon>Diaphorininae</taxon>
        <taxon>Diaphorina</taxon>
    </lineage>
</organism>